<evidence type="ECO:0000256" key="1">
    <source>
        <dbReference type="SAM" id="Phobius"/>
    </source>
</evidence>
<feature type="transmembrane region" description="Helical" evidence="1">
    <location>
        <begin position="202"/>
        <end position="223"/>
    </location>
</feature>
<sequence>MVASSAHRAKNSKLAQGLGRAGMVCYGLVHVIVAYLAVRVAFGDSGEQADQKGAVQEIGSGSFGAVVLWVLALGLLAYGGWQLMQAAIGYHWVTKKNRRTRRRIAAVVKAVIGVALGIYALRLVTGSGGGGSGNQQQQEFTAKLLSLPAGQILVGIAAAVVVGVAVSQVRKGVKKKFLDDLDMHDLPSGTQQWVTRLGVFGYIAKGVVVGIIGVLLAFAAFQGNSQEAGGLDRALKTLAAQPFGTVALVVVGVGLAAFGVYCFAAARAHKN</sequence>
<evidence type="ECO:0000313" key="4">
    <source>
        <dbReference type="Proteomes" id="UP000520767"/>
    </source>
</evidence>
<evidence type="ECO:0000259" key="2">
    <source>
        <dbReference type="Pfam" id="PF06724"/>
    </source>
</evidence>
<keyword evidence="4" id="KW-1185">Reference proteome</keyword>
<keyword evidence="1" id="KW-1133">Transmembrane helix</keyword>
<keyword evidence="1" id="KW-0472">Membrane</keyword>
<dbReference type="Proteomes" id="UP000520767">
    <property type="component" value="Unassembled WGS sequence"/>
</dbReference>
<feature type="transmembrane region" description="Helical" evidence="1">
    <location>
        <begin position="243"/>
        <end position="266"/>
    </location>
</feature>
<feature type="transmembrane region" description="Helical" evidence="1">
    <location>
        <begin position="144"/>
        <end position="166"/>
    </location>
</feature>
<name>A0A7W7VF81_9PSEU</name>
<feature type="transmembrane region" description="Helical" evidence="1">
    <location>
        <begin position="62"/>
        <end position="83"/>
    </location>
</feature>
<dbReference type="EMBL" id="JACHJQ010000004">
    <property type="protein sequence ID" value="MBB4908026.1"/>
    <property type="molecule type" value="Genomic_DNA"/>
</dbReference>
<organism evidence="3 4">
    <name type="scientific">Actinophytocola algeriensis</name>
    <dbReference type="NCBI Taxonomy" id="1768010"/>
    <lineage>
        <taxon>Bacteria</taxon>
        <taxon>Bacillati</taxon>
        <taxon>Actinomycetota</taxon>
        <taxon>Actinomycetes</taxon>
        <taxon>Pseudonocardiales</taxon>
        <taxon>Pseudonocardiaceae</taxon>
    </lineage>
</organism>
<dbReference type="Pfam" id="PF06724">
    <property type="entry name" value="DUF1206"/>
    <property type="match status" value="3"/>
</dbReference>
<accession>A0A7W7VF81</accession>
<dbReference type="AlphaFoldDB" id="A0A7W7VF81"/>
<comment type="caution">
    <text evidence="3">The sequence shown here is derived from an EMBL/GenBank/DDBJ whole genome shotgun (WGS) entry which is preliminary data.</text>
</comment>
<feature type="domain" description="DUF1206" evidence="2">
    <location>
        <begin position="21"/>
        <end position="88"/>
    </location>
</feature>
<dbReference type="InterPro" id="IPR009597">
    <property type="entry name" value="DUF1206"/>
</dbReference>
<protein>
    <recommendedName>
        <fullName evidence="2">DUF1206 domain-containing protein</fullName>
    </recommendedName>
</protein>
<feature type="domain" description="DUF1206" evidence="2">
    <location>
        <begin position="106"/>
        <end position="174"/>
    </location>
</feature>
<keyword evidence="1" id="KW-0812">Transmembrane</keyword>
<feature type="transmembrane region" description="Helical" evidence="1">
    <location>
        <begin position="21"/>
        <end position="42"/>
    </location>
</feature>
<feature type="domain" description="DUF1206" evidence="2">
    <location>
        <begin position="200"/>
        <end position="267"/>
    </location>
</feature>
<gene>
    <name evidence="3" type="ORF">FHR82_004268</name>
</gene>
<feature type="transmembrane region" description="Helical" evidence="1">
    <location>
        <begin position="104"/>
        <end position="124"/>
    </location>
</feature>
<proteinExistence type="predicted"/>
<dbReference type="RefSeq" id="WP_184812145.1">
    <property type="nucleotide sequence ID" value="NZ_JACHJQ010000004.1"/>
</dbReference>
<reference evidence="3 4" key="1">
    <citation type="submission" date="2020-08" db="EMBL/GenBank/DDBJ databases">
        <title>Genomic Encyclopedia of Type Strains, Phase III (KMG-III): the genomes of soil and plant-associated and newly described type strains.</title>
        <authorList>
            <person name="Whitman W."/>
        </authorList>
    </citation>
    <scope>NUCLEOTIDE SEQUENCE [LARGE SCALE GENOMIC DNA]</scope>
    <source>
        <strain evidence="3 4">CECT 8960</strain>
    </source>
</reference>
<evidence type="ECO:0000313" key="3">
    <source>
        <dbReference type="EMBL" id="MBB4908026.1"/>
    </source>
</evidence>